<gene>
    <name evidence="4" type="primary">yteT_2</name>
    <name evidence="4" type="ORF">HDCHBGLK_01968</name>
</gene>
<comment type="similarity">
    <text evidence="1">Belongs to the Gfo/Idh/MocA family.</text>
</comment>
<name>A0A494WR10_CLOS5</name>
<dbReference type="Gene3D" id="3.40.50.720">
    <property type="entry name" value="NAD(P)-binding Rossmann-like Domain"/>
    <property type="match status" value="1"/>
</dbReference>
<dbReference type="Gene3D" id="3.30.360.10">
    <property type="entry name" value="Dihydrodipicolinate Reductase, domain 2"/>
    <property type="match status" value="1"/>
</dbReference>
<feature type="domain" description="Gfo/Idh/MocA-like oxidoreductase C-terminal" evidence="3">
    <location>
        <begin position="140"/>
        <end position="375"/>
    </location>
</feature>
<dbReference type="OrthoDB" id="9781966at2"/>
<proteinExistence type="inferred from homology"/>
<keyword evidence="5" id="KW-1185">Reference proteome</keyword>
<dbReference type="Proteomes" id="UP000289664">
    <property type="component" value="Chromosome"/>
</dbReference>
<evidence type="ECO:0000256" key="1">
    <source>
        <dbReference type="ARBA" id="ARBA00010928"/>
    </source>
</evidence>
<dbReference type="EC" id="1.-.-.-" evidence="4"/>
<dbReference type="InterPro" id="IPR000683">
    <property type="entry name" value="Gfo/Idh/MocA-like_OxRdtase_N"/>
</dbReference>
<keyword evidence="4" id="KW-0560">Oxidoreductase</keyword>
<dbReference type="PANTHER" id="PTHR43377:SF2">
    <property type="entry name" value="BINDING ROSSMANN FOLD OXIDOREDUCTASE, PUTATIVE (AFU_ORTHOLOGUE AFUA_4G00560)-RELATED"/>
    <property type="match status" value="1"/>
</dbReference>
<dbReference type="GeneID" id="62696176"/>
<evidence type="ECO:0000259" key="2">
    <source>
        <dbReference type="Pfam" id="PF01408"/>
    </source>
</evidence>
<dbReference type="RefSeq" id="WP_039909209.1">
    <property type="nucleotide sequence ID" value="NZ_CP036170.1"/>
</dbReference>
<dbReference type="InterPro" id="IPR036291">
    <property type="entry name" value="NAD(P)-bd_dom_sf"/>
</dbReference>
<feature type="domain" description="Gfo/Idh/MocA-like oxidoreductase N-terminal" evidence="2">
    <location>
        <begin position="7"/>
        <end position="127"/>
    </location>
</feature>
<dbReference type="PANTHER" id="PTHR43377">
    <property type="entry name" value="BILIVERDIN REDUCTASE A"/>
    <property type="match status" value="1"/>
</dbReference>
<dbReference type="KEGG" id="csci:HDCHBGLK_01968"/>
<protein>
    <submittedName>
        <fullName evidence="4">Oxidoreductase YteT</fullName>
        <ecNumber evidence="4">1.-.-.-</ecNumber>
    </submittedName>
</protein>
<organism evidence="4 5">
    <name type="scientific">Clostridium scindens (strain ATCC 35704 / DSM 5676 / VPI 13733 / 19)</name>
    <dbReference type="NCBI Taxonomy" id="411468"/>
    <lineage>
        <taxon>Bacteria</taxon>
        <taxon>Bacillati</taxon>
        <taxon>Bacillota</taxon>
        <taxon>Clostridia</taxon>
        <taxon>Lachnospirales</taxon>
        <taxon>Lachnospiraceae</taxon>
    </lineage>
</organism>
<evidence type="ECO:0000313" key="4">
    <source>
        <dbReference type="EMBL" id="QBF74566.1"/>
    </source>
</evidence>
<reference evidence="4 5" key="1">
    <citation type="journal article" date="2019" name="Appl. Environ. Microbiol.">
        <title>Clostridium scindens ATCC 35704: integration of nutritional requirements, the complete genome sequence, and global transcriptional responses to bile acids.</title>
        <authorList>
            <person name="Devendran S."/>
            <person name="Shrestha R."/>
            <person name="Alves J.M.P."/>
            <person name="Wolf P.G."/>
            <person name="Ly L."/>
            <person name="Hernandez A.G."/>
            <person name="Mendez-Garcia C."/>
            <person name="Inboden A."/>
            <person name="Wiley J."/>
            <person name="Paul O."/>
            <person name="Allen A."/>
            <person name="Springer E."/>
            <person name="Wright C.L."/>
            <person name="Fields C.J."/>
            <person name="Daniel S.L."/>
            <person name="Ridlon J.M."/>
        </authorList>
    </citation>
    <scope>NUCLEOTIDE SEQUENCE [LARGE SCALE GENOMIC DNA]</scope>
    <source>
        <strain evidence="4 5">ATCC 35704</strain>
    </source>
</reference>
<sequence>MYQVTAILIGAGLRGAKAYATYAKEYPANFRIKAVAEPNDVRRESFAKEYEISDEFCFKDYKEVLERPKFADCVLVCTQDHEHFEPVMLALRKGYHVLCEKPMSVEREEMLLMEKAAAEYDRVLSVCHVLRYSPFFKKIKSLLQEEIIGKLINIRHTENVGFWHYAHSFVRGNWRNKELSCPIIMAKCCHDLDILLWLAGSRCSKIQSFGDLTFFRTDNAPNEAPKYCMDGCPHMESCPYYAPRFYLEHPKAVEDKLIYAVSEEIDSDRVMEKLASGPYGRCVFYCDNNVCDHQIVNIEFENGVRADFTMSAFSKECFREILLMGTKGQIWGNMEKGEIIVDDFVSGSRTNIQVHTPEGGHSGSDTAMMREFTALIANDGKGIRTTDVSVSVDSHLMALAAEESRQYAKIIDFREFRGRTS</sequence>
<dbReference type="SUPFAM" id="SSF51735">
    <property type="entry name" value="NAD(P)-binding Rossmann-fold domains"/>
    <property type="match status" value="1"/>
</dbReference>
<dbReference type="GO" id="GO:0000166">
    <property type="term" value="F:nucleotide binding"/>
    <property type="evidence" value="ECO:0007669"/>
    <property type="project" value="InterPro"/>
</dbReference>
<accession>A0A494WR10</accession>
<dbReference type="AlphaFoldDB" id="A0A494WR10"/>
<dbReference type="InterPro" id="IPR051450">
    <property type="entry name" value="Gfo/Idh/MocA_Oxidoreductases"/>
</dbReference>
<evidence type="ECO:0000259" key="3">
    <source>
        <dbReference type="Pfam" id="PF02894"/>
    </source>
</evidence>
<dbReference type="SUPFAM" id="SSF55347">
    <property type="entry name" value="Glyceraldehyde-3-phosphate dehydrogenase-like, C-terminal domain"/>
    <property type="match status" value="1"/>
</dbReference>
<dbReference type="InterPro" id="IPR004104">
    <property type="entry name" value="Gfo/Idh/MocA-like_OxRdtase_C"/>
</dbReference>
<dbReference type="EMBL" id="CP036170">
    <property type="protein sequence ID" value="QBF74566.1"/>
    <property type="molecule type" value="Genomic_DNA"/>
</dbReference>
<dbReference type="Pfam" id="PF02894">
    <property type="entry name" value="GFO_IDH_MocA_C"/>
    <property type="match status" value="1"/>
</dbReference>
<dbReference type="Pfam" id="PF01408">
    <property type="entry name" value="GFO_IDH_MocA"/>
    <property type="match status" value="1"/>
</dbReference>
<evidence type="ECO:0000313" key="5">
    <source>
        <dbReference type="Proteomes" id="UP000289664"/>
    </source>
</evidence>
<dbReference type="GO" id="GO:0016491">
    <property type="term" value="F:oxidoreductase activity"/>
    <property type="evidence" value="ECO:0007669"/>
    <property type="project" value="UniProtKB-KW"/>
</dbReference>